<dbReference type="GO" id="GO:0006508">
    <property type="term" value="P:proteolysis"/>
    <property type="evidence" value="ECO:0007669"/>
    <property type="project" value="UniProtKB-KW"/>
</dbReference>
<organism evidence="8 9">
    <name type="scientific">Alteribacter keqinensis</name>
    <dbReference type="NCBI Taxonomy" id="2483800"/>
    <lineage>
        <taxon>Bacteria</taxon>
        <taxon>Bacillati</taxon>
        <taxon>Bacillota</taxon>
        <taxon>Bacilli</taxon>
        <taxon>Bacillales</taxon>
        <taxon>Bacillaceae</taxon>
        <taxon>Alteribacter</taxon>
    </lineage>
</organism>
<dbReference type="InterPro" id="IPR036440">
    <property type="entry name" value="Peptidase_C15-like_sf"/>
</dbReference>
<dbReference type="CDD" id="cd00501">
    <property type="entry name" value="Peptidase_C15"/>
    <property type="match status" value="1"/>
</dbReference>
<keyword evidence="2" id="KW-0963">Cytoplasm</keyword>
<evidence type="ECO:0000256" key="3">
    <source>
        <dbReference type="ARBA" id="ARBA00022670"/>
    </source>
</evidence>
<evidence type="ECO:0000313" key="8">
    <source>
        <dbReference type="EMBL" id="RNA70109.1"/>
    </source>
</evidence>
<dbReference type="EC" id="3.4.19.3" evidence="6"/>
<name>A0A3M7TXW0_9BACI</name>
<dbReference type="Pfam" id="PF01470">
    <property type="entry name" value="Peptidase_C15"/>
    <property type="match status" value="1"/>
</dbReference>
<dbReference type="NCBIfam" id="NF009676">
    <property type="entry name" value="PRK13197.1"/>
    <property type="match status" value="1"/>
</dbReference>
<evidence type="ECO:0000313" key="9">
    <source>
        <dbReference type="Proteomes" id="UP000278746"/>
    </source>
</evidence>
<evidence type="ECO:0000256" key="1">
    <source>
        <dbReference type="ARBA" id="ARBA00006641"/>
    </source>
</evidence>
<reference evidence="8 9" key="1">
    <citation type="submission" date="2018-10" db="EMBL/GenBank/DDBJ databases">
        <title>Bacillus Keqinensis sp. nov., a moderately halophilic bacterium isolated from a saline-alkaline lake.</title>
        <authorList>
            <person name="Wang H."/>
        </authorList>
    </citation>
    <scope>NUCLEOTIDE SEQUENCE [LARGE SCALE GENOMIC DNA]</scope>
    <source>
        <strain evidence="8 9">KQ-3</strain>
    </source>
</reference>
<dbReference type="Gene3D" id="3.40.630.20">
    <property type="entry name" value="Peptidase C15, pyroglutamyl peptidase I-like"/>
    <property type="match status" value="1"/>
</dbReference>
<comment type="caution">
    <text evidence="8">The sequence shown here is derived from an EMBL/GenBank/DDBJ whole genome shotgun (WGS) entry which is preliminary data.</text>
</comment>
<dbReference type="PRINTS" id="PR00706">
    <property type="entry name" value="PYROGLUPTASE"/>
</dbReference>
<evidence type="ECO:0000256" key="5">
    <source>
        <dbReference type="ARBA" id="ARBA00022807"/>
    </source>
</evidence>
<dbReference type="PANTHER" id="PTHR23402:SF1">
    <property type="entry name" value="PYROGLUTAMYL-PEPTIDASE I"/>
    <property type="match status" value="1"/>
</dbReference>
<dbReference type="GO" id="GO:0016920">
    <property type="term" value="F:pyroglutamyl-peptidase activity"/>
    <property type="evidence" value="ECO:0007669"/>
    <property type="project" value="UniProtKB-EC"/>
</dbReference>
<dbReference type="InterPro" id="IPR016125">
    <property type="entry name" value="Peptidase_C15-like"/>
</dbReference>
<dbReference type="AlphaFoldDB" id="A0A3M7TXW0"/>
<dbReference type="RefSeq" id="WP_122897619.1">
    <property type="nucleotide sequence ID" value="NZ_RHIB01000001.1"/>
</dbReference>
<accession>A0A3M7TXW0</accession>
<dbReference type="OrthoDB" id="9779738at2"/>
<comment type="catalytic activity">
    <reaction evidence="6">
        <text>Release of an N-terminal pyroglutamyl group from a polypeptide, the second amino acid generally not being Pro.</text>
        <dbReference type="EC" id="3.4.19.3"/>
    </reaction>
</comment>
<keyword evidence="4 8" id="KW-0378">Hydrolase</keyword>
<feature type="active site" evidence="6">
    <location>
        <position position="146"/>
    </location>
</feature>
<dbReference type="EMBL" id="RHIB01000001">
    <property type="protein sequence ID" value="RNA70109.1"/>
    <property type="molecule type" value="Genomic_DNA"/>
</dbReference>
<keyword evidence="9" id="KW-1185">Reference proteome</keyword>
<dbReference type="GO" id="GO:0005829">
    <property type="term" value="C:cytosol"/>
    <property type="evidence" value="ECO:0007669"/>
    <property type="project" value="InterPro"/>
</dbReference>
<dbReference type="PROSITE" id="PS01334">
    <property type="entry name" value="PYRASE_CYS"/>
    <property type="match status" value="1"/>
</dbReference>
<dbReference type="PANTHER" id="PTHR23402">
    <property type="entry name" value="PROTEASE FAMILY C15 PYROGLUTAMYL-PEPTIDASE I-RELATED"/>
    <property type="match status" value="1"/>
</dbReference>
<keyword evidence="3" id="KW-0645">Protease</keyword>
<evidence type="ECO:0000256" key="2">
    <source>
        <dbReference type="ARBA" id="ARBA00022490"/>
    </source>
</evidence>
<sequence length="206" mass="22325">MKILISGFEPFGDLMKNPTEELAKAASTWEIEGVTITTVVLPVVYKECAERLLEEVNRIKPDVVLSLGVAVGRAGITPERIGINVQHTEGEGKFGDNTGYKPTNKPLVPEGPDGLFSTLPIEEMARKLTESGIPARISNTAGTYICNNTLYEVALFAKKQGNLIKTGFVHVPATPEMVVSSGAPSMDISLQEKALRLMIEAIRDSR</sequence>
<keyword evidence="5" id="KW-0788">Thiol protease</keyword>
<feature type="region of interest" description="Disordered" evidence="7">
    <location>
        <begin position="92"/>
        <end position="112"/>
    </location>
</feature>
<evidence type="ECO:0000256" key="6">
    <source>
        <dbReference type="PROSITE-ProRule" id="PRU10077"/>
    </source>
</evidence>
<evidence type="ECO:0000256" key="4">
    <source>
        <dbReference type="ARBA" id="ARBA00022801"/>
    </source>
</evidence>
<dbReference type="InterPro" id="IPR033694">
    <property type="entry name" value="PGPEP1_Cys_AS"/>
</dbReference>
<gene>
    <name evidence="8" type="ORF">EBO34_09325</name>
</gene>
<dbReference type="PIRSF" id="PIRSF015592">
    <property type="entry name" value="Prld-crbxl_pptds"/>
    <property type="match status" value="1"/>
</dbReference>
<protein>
    <recommendedName>
        <fullName evidence="6">Pyroglutamyl-peptidase I</fullName>
        <ecNumber evidence="6">3.4.19.3</ecNumber>
    </recommendedName>
</protein>
<proteinExistence type="inferred from homology"/>
<comment type="similarity">
    <text evidence="1">Belongs to the peptidase C15 family.</text>
</comment>
<dbReference type="InterPro" id="IPR000816">
    <property type="entry name" value="Peptidase_C15"/>
</dbReference>
<dbReference type="Proteomes" id="UP000278746">
    <property type="component" value="Unassembled WGS sequence"/>
</dbReference>
<dbReference type="SUPFAM" id="SSF53182">
    <property type="entry name" value="Pyrrolidone carboxyl peptidase (pyroglutamate aminopeptidase)"/>
    <property type="match status" value="1"/>
</dbReference>
<evidence type="ECO:0000256" key="7">
    <source>
        <dbReference type="SAM" id="MobiDB-lite"/>
    </source>
</evidence>